<proteinExistence type="predicted"/>
<name>A0A0E9RBE9_ANGAN</name>
<protein>
    <submittedName>
        <fullName evidence="1">Uncharacterized protein</fullName>
    </submittedName>
</protein>
<organism evidence="1">
    <name type="scientific">Anguilla anguilla</name>
    <name type="common">European freshwater eel</name>
    <name type="synonym">Muraena anguilla</name>
    <dbReference type="NCBI Taxonomy" id="7936"/>
    <lineage>
        <taxon>Eukaryota</taxon>
        <taxon>Metazoa</taxon>
        <taxon>Chordata</taxon>
        <taxon>Craniata</taxon>
        <taxon>Vertebrata</taxon>
        <taxon>Euteleostomi</taxon>
        <taxon>Actinopterygii</taxon>
        <taxon>Neopterygii</taxon>
        <taxon>Teleostei</taxon>
        <taxon>Anguilliformes</taxon>
        <taxon>Anguillidae</taxon>
        <taxon>Anguilla</taxon>
    </lineage>
</organism>
<sequence>MALHRNILTGQSRHQVLQDRNLGGIVILCWVHF</sequence>
<reference evidence="1" key="1">
    <citation type="submission" date="2014-11" db="EMBL/GenBank/DDBJ databases">
        <authorList>
            <person name="Amaro Gonzalez C."/>
        </authorList>
    </citation>
    <scope>NUCLEOTIDE SEQUENCE</scope>
</reference>
<dbReference type="EMBL" id="GBXM01082792">
    <property type="protein sequence ID" value="JAH25785.1"/>
    <property type="molecule type" value="Transcribed_RNA"/>
</dbReference>
<dbReference type="AlphaFoldDB" id="A0A0E9RBE9"/>
<reference evidence="1" key="2">
    <citation type="journal article" date="2015" name="Fish Shellfish Immunol.">
        <title>Early steps in the European eel (Anguilla anguilla)-Vibrio vulnificus interaction in the gills: Role of the RtxA13 toxin.</title>
        <authorList>
            <person name="Callol A."/>
            <person name="Pajuelo D."/>
            <person name="Ebbesson L."/>
            <person name="Teles M."/>
            <person name="MacKenzie S."/>
            <person name="Amaro C."/>
        </authorList>
    </citation>
    <scope>NUCLEOTIDE SEQUENCE</scope>
</reference>
<accession>A0A0E9RBE9</accession>
<evidence type="ECO:0000313" key="1">
    <source>
        <dbReference type="EMBL" id="JAH25785.1"/>
    </source>
</evidence>